<keyword evidence="4 10" id="KW-1133">Transmembrane helix</keyword>
<feature type="transmembrane region" description="Helical" evidence="10">
    <location>
        <begin position="78"/>
        <end position="100"/>
    </location>
</feature>
<dbReference type="AlphaFoldDB" id="A0A6G1G5C7"/>
<keyword evidence="13" id="KW-1185">Reference proteome</keyword>
<evidence type="ECO:0000313" key="13">
    <source>
        <dbReference type="Proteomes" id="UP000504638"/>
    </source>
</evidence>
<comment type="similarity">
    <text evidence="10">Belongs to the DHHC palmitoyltransferase family.</text>
</comment>
<evidence type="ECO:0000256" key="8">
    <source>
        <dbReference type="ARBA" id="ARBA00023315"/>
    </source>
</evidence>
<comment type="catalytic activity">
    <reaction evidence="9 10">
        <text>L-cysteinyl-[protein] + hexadecanoyl-CoA = S-hexadecanoyl-L-cysteinyl-[protein] + CoA</text>
        <dbReference type="Rhea" id="RHEA:36683"/>
        <dbReference type="Rhea" id="RHEA-COMP:10131"/>
        <dbReference type="Rhea" id="RHEA-COMP:11032"/>
        <dbReference type="ChEBI" id="CHEBI:29950"/>
        <dbReference type="ChEBI" id="CHEBI:57287"/>
        <dbReference type="ChEBI" id="CHEBI:57379"/>
        <dbReference type="ChEBI" id="CHEBI:74151"/>
        <dbReference type="EC" id="2.3.1.225"/>
    </reaction>
</comment>
<dbReference type="GO" id="GO:0005783">
    <property type="term" value="C:endoplasmic reticulum"/>
    <property type="evidence" value="ECO:0007669"/>
    <property type="project" value="TreeGrafter"/>
</dbReference>
<evidence type="ECO:0000256" key="9">
    <source>
        <dbReference type="ARBA" id="ARBA00048048"/>
    </source>
</evidence>
<dbReference type="OrthoDB" id="9909019at2759"/>
<feature type="transmembrane region" description="Helical" evidence="10">
    <location>
        <begin position="7"/>
        <end position="28"/>
    </location>
</feature>
<keyword evidence="8 10" id="KW-0012">Acyltransferase</keyword>
<dbReference type="EMBL" id="ML975155">
    <property type="protein sequence ID" value="KAF1813263.1"/>
    <property type="molecule type" value="Genomic_DNA"/>
</dbReference>
<dbReference type="InterPro" id="IPR039859">
    <property type="entry name" value="PFA4/ZDH16/20/ERF2-like"/>
</dbReference>
<dbReference type="PROSITE" id="PS50216">
    <property type="entry name" value="DHHC"/>
    <property type="match status" value="1"/>
</dbReference>
<evidence type="ECO:0000256" key="7">
    <source>
        <dbReference type="ARBA" id="ARBA00023288"/>
    </source>
</evidence>
<keyword evidence="6" id="KW-0564">Palmitate</keyword>
<organism evidence="12">
    <name type="scientific">Eremomyces bilateralis CBS 781.70</name>
    <dbReference type="NCBI Taxonomy" id="1392243"/>
    <lineage>
        <taxon>Eukaryota</taxon>
        <taxon>Fungi</taxon>
        <taxon>Dikarya</taxon>
        <taxon>Ascomycota</taxon>
        <taxon>Pezizomycotina</taxon>
        <taxon>Dothideomycetes</taxon>
        <taxon>Dothideomycetes incertae sedis</taxon>
        <taxon>Eremomycetales</taxon>
        <taxon>Eremomycetaceae</taxon>
        <taxon>Eremomyces</taxon>
    </lineage>
</organism>
<feature type="transmembrane region" description="Helical" evidence="10">
    <location>
        <begin position="40"/>
        <end position="57"/>
    </location>
</feature>
<feature type="transmembrane region" description="Helical" evidence="10">
    <location>
        <begin position="106"/>
        <end position="126"/>
    </location>
</feature>
<sequence length="416" mass="47199">MSALRNILIAILTISFFTFIAFFGRLPIFRNTPIGALHRVIWIYIPNGFSAIDRLICGGRLGSRLSRTGNYLLYDKHPGILIFFLGLVGICYILFLPAAWPHLSLVHHILITILSPQPFLLTYLCARSNPQLQIDTSNHADRMLDYPLDYVLYHPGRKCRTCKFEKPARSKHCSICKTCVARSDHHCVWVNNCVGRGNYKYFLALLLSMGVVISYGAYLSWYVLQPMIVTARARWRGRVRVKIPGPQSRMDHMLDVVSRFLDTLNLAIMVGGGKLAGVGLLAVLTAPLPFGLLLYHVYLIWVGTTTNESGKWDDWKEDMDDGVVFLGDLRGDRPTYTSYYRLSQDGMGVVNVPVQWPAVSKQILVRTRDGEPPRGLADHVNGIIVPNSWRRCWKLREVENLYDLGFSDTLTEILRN</sequence>
<dbReference type="EC" id="2.3.1.225" evidence="10"/>
<name>A0A6G1G5C7_9PEZI</name>
<dbReference type="PANTHER" id="PTHR22883">
    <property type="entry name" value="ZINC FINGER DHHC DOMAIN CONTAINING PROTEIN"/>
    <property type="match status" value="1"/>
</dbReference>
<dbReference type="RefSeq" id="XP_033534894.1">
    <property type="nucleotide sequence ID" value="XM_033679272.1"/>
</dbReference>
<evidence type="ECO:0000313" key="12">
    <source>
        <dbReference type="EMBL" id="KAF1813263.1"/>
    </source>
</evidence>
<evidence type="ECO:0000256" key="5">
    <source>
        <dbReference type="ARBA" id="ARBA00023136"/>
    </source>
</evidence>
<feature type="domain" description="Palmitoyltransferase DHHC" evidence="11">
    <location>
        <begin position="155"/>
        <end position="312"/>
    </location>
</feature>
<dbReference type="GO" id="GO:0006612">
    <property type="term" value="P:protein targeting to membrane"/>
    <property type="evidence" value="ECO:0007669"/>
    <property type="project" value="TreeGrafter"/>
</dbReference>
<evidence type="ECO:0000256" key="4">
    <source>
        <dbReference type="ARBA" id="ARBA00022989"/>
    </source>
</evidence>
<evidence type="ECO:0000256" key="10">
    <source>
        <dbReference type="RuleBase" id="RU079119"/>
    </source>
</evidence>
<dbReference type="GO" id="GO:0016020">
    <property type="term" value="C:membrane"/>
    <property type="evidence" value="ECO:0007669"/>
    <property type="project" value="UniProtKB-SubCell"/>
</dbReference>
<keyword evidence="3 10" id="KW-0812">Transmembrane</keyword>
<dbReference type="Pfam" id="PF01529">
    <property type="entry name" value="DHHC"/>
    <property type="match status" value="1"/>
</dbReference>
<keyword evidence="7" id="KW-0449">Lipoprotein</keyword>
<dbReference type="Proteomes" id="UP000504638">
    <property type="component" value="Unplaced"/>
</dbReference>
<evidence type="ECO:0000256" key="3">
    <source>
        <dbReference type="ARBA" id="ARBA00022692"/>
    </source>
</evidence>
<comment type="subcellular location">
    <subcellularLocation>
        <location evidence="1">Membrane</location>
        <topology evidence="1">Multi-pass membrane protein</topology>
    </subcellularLocation>
</comment>
<dbReference type="PANTHER" id="PTHR22883:SF480">
    <property type="entry name" value="PALMITOYLTRANSFERASE SWF1"/>
    <property type="match status" value="1"/>
</dbReference>
<feature type="transmembrane region" description="Helical" evidence="10">
    <location>
        <begin position="275"/>
        <end position="301"/>
    </location>
</feature>
<protein>
    <recommendedName>
        <fullName evidence="10">Palmitoyltransferase</fullName>
        <ecNumber evidence="10">2.3.1.225</ecNumber>
    </recommendedName>
</protein>
<evidence type="ECO:0000313" key="14">
    <source>
        <dbReference type="RefSeq" id="XP_033534894.1"/>
    </source>
</evidence>
<dbReference type="GO" id="GO:0005794">
    <property type="term" value="C:Golgi apparatus"/>
    <property type="evidence" value="ECO:0007669"/>
    <property type="project" value="TreeGrafter"/>
</dbReference>
<evidence type="ECO:0000256" key="6">
    <source>
        <dbReference type="ARBA" id="ARBA00023139"/>
    </source>
</evidence>
<evidence type="ECO:0000256" key="2">
    <source>
        <dbReference type="ARBA" id="ARBA00022679"/>
    </source>
</evidence>
<comment type="domain">
    <text evidence="10">The DHHC domain is required for palmitoyltransferase activity.</text>
</comment>
<feature type="transmembrane region" description="Helical" evidence="10">
    <location>
        <begin position="201"/>
        <end position="224"/>
    </location>
</feature>
<dbReference type="GeneID" id="54419842"/>
<reference evidence="14" key="2">
    <citation type="submission" date="2020-04" db="EMBL/GenBank/DDBJ databases">
        <authorList>
            <consortium name="NCBI Genome Project"/>
        </authorList>
    </citation>
    <scope>NUCLEOTIDE SEQUENCE</scope>
    <source>
        <strain evidence="14">CBS 781.70</strain>
    </source>
</reference>
<gene>
    <name evidence="12 14" type="ORF">P152DRAFT_457629</name>
</gene>
<keyword evidence="5 10" id="KW-0472">Membrane</keyword>
<dbReference type="GO" id="GO:0019706">
    <property type="term" value="F:protein-cysteine S-palmitoyltransferase activity"/>
    <property type="evidence" value="ECO:0007669"/>
    <property type="project" value="UniProtKB-EC"/>
</dbReference>
<accession>A0A6G1G5C7</accession>
<evidence type="ECO:0000259" key="11">
    <source>
        <dbReference type="Pfam" id="PF01529"/>
    </source>
</evidence>
<dbReference type="InterPro" id="IPR001594">
    <property type="entry name" value="Palmitoyltrfase_DHHC"/>
</dbReference>
<reference evidence="12 14" key="1">
    <citation type="submission" date="2020-01" db="EMBL/GenBank/DDBJ databases">
        <authorList>
            <consortium name="DOE Joint Genome Institute"/>
            <person name="Haridas S."/>
            <person name="Albert R."/>
            <person name="Binder M."/>
            <person name="Bloem J."/>
            <person name="Labutti K."/>
            <person name="Salamov A."/>
            <person name="Andreopoulos B."/>
            <person name="Baker S.E."/>
            <person name="Barry K."/>
            <person name="Bills G."/>
            <person name="Bluhm B.H."/>
            <person name="Cannon C."/>
            <person name="Castanera R."/>
            <person name="Culley D.E."/>
            <person name="Daum C."/>
            <person name="Ezra D."/>
            <person name="Gonzalez J.B."/>
            <person name="Henrissat B."/>
            <person name="Kuo A."/>
            <person name="Liang C."/>
            <person name="Lipzen A."/>
            <person name="Lutzoni F."/>
            <person name="Magnuson J."/>
            <person name="Mondo S."/>
            <person name="Nolan M."/>
            <person name="Ohm R."/>
            <person name="Pangilinan J."/>
            <person name="Park H.-J."/>
            <person name="Ramirez L."/>
            <person name="Alfaro M."/>
            <person name="Sun H."/>
            <person name="Tritt A."/>
            <person name="Yoshinaga Y."/>
            <person name="Zwiers L.-H."/>
            <person name="Turgeon B.G."/>
            <person name="Goodwin S.B."/>
            <person name="Spatafora J.W."/>
            <person name="Crous P.W."/>
            <person name="Grigoriev I.V."/>
        </authorList>
    </citation>
    <scope>NUCLEOTIDE SEQUENCE</scope>
    <source>
        <strain evidence="12 14">CBS 781.70</strain>
    </source>
</reference>
<evidence type="ECO:0000256" key="1">
    <source>
        <dbReference type="ARBA" id="ARBA00004141"/>
    </source>
</evidence>
<reference evidence="14" key="3">
    <citation type="submission" date="2025-04" db="UniProtKB">
        <authorList>
            <consortium name="RefSeq"/>
        </authorList>
    </citation>
    <scope>IDENTIFICATION</scope>
    <source>
        <strain evidence="14">CBS 781.70</strain>
    </source>
</reference>
<proteinExistence type="inferred from homology"/>
<keyword evidence="2 10" id="KW-0808">Transferase</keyword>